<accession>A0ABR9ITB9</accession>
<dbReference type="GO" id="GO:0016301">
    <property type="term" value="F:kinase activity"/>
    <property type="evidence" value="ECO:0007669"/>
    <property type="project" value="UniProtKB-KW"/>
</dbReference>
<dbReference type="Pfam" id="PF13671">
    <property type="entry name" value="AAA_33"/>
    <property type="match status" value="1"/>
</dbReference>
<protein>
    <submittedName>
        <fullName evidence="1">Kinase</fullName>
    </submittedName>
</protein>
<sequence length="181" mass="20489">MVMSYREAVAAAEDLAQSEPRIVFLMCGLAGSGKTTFAKRLEALGCERFSIDEEVWRHDGRFGVDYPEAAYADLQAAAEARLRLRLENQLTAGTKAVVDFAFWNAASRTRYRQLVEAHDHRCRIICLLVEEAILRNRLKGRAARRDANAAFPITDELLAKYAQGFEFPSEEEAWIVRAEFD</sequence>
<evidence type="ECO:0000313" key="1">
    <source>
        <dbReference type="EMBL" id="MBE1506433.1"/>
    </source>
</evidence>
<evidence type="ECO:0000313" key="2">
    <source>
        <dbReference type="Proteomes" id="UP000620262"/>
    </source>
</evidence>
<keyword evidence="1" id="KW-0808">Transferase</keyword>
<dbReference type="SUPFAM" id="SSF52540">
    <property type="entry name" value="P-loop containing nucleoside triphosphate hydrolases"/>
    <property type="match status" value="1"/>
</dbReference>
<keyword evidence="1" id="KW-0418">Kinase</keyword>
<name>A0ABR9ITB9_RHIVS</name>
<dbReference type="Proteomes" id="UP000620262">
    <property type="component" value="Unassembled WGS sequence"/>
</dbReference>
<keyword evidence="2" id="KW-1185">Reference proteome</keyword>
<reference evidence="1 2" key="1">
    <citation type="submission" date="2020-10" db="EMBL/GenBank/DDBJ databases">
        <title>Sequencing the genomes of 1000 actinobacteria strains.</title>
        <authorList>
            <person name="Klenk H.-P."/>
        </authorList>
    </citation>
    <scope>NUCLEOTIDE SEQUENCE [LARGE SCALE GENOMIC DNA]</scope>
    <source>
        <strain evidence="1 2">DSM 7307</strain>
    </source>
</reference>
<proteinExistence type="predicted"/>
<comment type="caution">
    <text evidence="1">The sequence shown here is derived from an EMBL/GenBank/DDBJ whole genome shotgun (WGS) entry which is preliminary data.</text>
</comment>
<organism evidence="1 2">
    <name type="scientific">Rhizobium viscosum</name>
    <name type="common">Arthrobacter viscosus</name>
    <dbReference type="NCBI Taxonomy" id="1673"/>
    <lineage>
        <taxon>Bacteria</taxon>
        <taxon>Pseudomonadati</taxon>
        <taxon>Pseudomonadota</taxon>
        <taxon>Alphaproteobacteria</taxon>
        <taxon>Hyphomicrobiales</taxon>
        <taxon>Rhizobiaceae</taxon>
        <taxon>Rhizobium/Agrobacterium group</taxon>
        <taxon>Rhizobium</taxon>
    </lineage>
</organism>
<gene>
    <name evidence="1" type="ORF">H4W29_003614</name>
</gene>
<dbReference type="RefSeq" id="WP_192730136.1">
    <property type="nucleotide sequence ID" value="NZ_BAAAVL010000013.1"/>
</dbReference>
<dbReference type="Gene3D" id="3.40.50.300">
    <property type="entry name" value="P-loop containing nucleotide triphosphate hydrolases"/>
    <property type="match status" value="1"/>
</dbReference>
<dbReference type="InterPro" id="IPR027417">
    <property type="entry name" value="P-loop_NTPase"/>
</dbReference>
<dbReference type="EMBL" id="JADBEC010000001">
    <property type="protein sequence ID" value="MBE1506433.1"/>
    <property type="molecule type" value="Genomic_DNA"/>
</dbReference>